<dbReference type="STRING" id="1271860.SAMN05216174_102476"/>
<keyword evidence="1" id="KW-0472">Membrane</keyword>
<accession>A0A1G6MBT1</accession>
<dbReference type="AlphaFoldDB" id="A0A1G6MBT1"/>
<feature type="transmembrane region" description="Helical" evidence="1">
    <location>
        <begin position="7"/>
        <end position="26"/>
    </location>
</feature>
<keyword evidence="1" id="KW-0812">Transmembrane</keyword>
<proteinExistence type="predicted"/>
<organism evidence="2 3">
    <name type="scientific">Actinokineospora iranica</name>
    <dbReference type="NCBI Taxonomy" id="1271860"/>
    <lineage>
        <taxon>Bacteria</taxon>
        <taxon>Bacillati</taxon>
        <taxon>Actinomycetota</taxon>
        <taxon>Actinomycetes</taxon>
        <taxon>Pseudonocardiales</taxon>
        <taxon>Pseudonocardiaceae</taxon>
        <taxon>Actinokineospora</taxon>
    </lineage>
</organism>
<evidence type="ECO:0008006" key="4">
    <source>
        <dbReference type="Google" id="ProtNLM"/>
    </source>
</evidence>
<reference evidence="3" key="1">
    <citation type="submission" date="2016-10" db="EMBL/GenBank/DDBJ databases">
        <authorList>
            <person name="Varghese N."/>
            <person name="Submissions S."/>
        </authorList>
    </citation>
    <scope>NUCLEOTIDE SEQUENCE [LARGE SCALE GENOMIC DNA]</scope>
    <source>
        <strain evidence="3">IBRC-M 10403</strain>
    </source>
</reference>
<dbReference type="EMBL" id="FMZZ01000002">
    <property type="protein sequence ID" value="SDC53058.1"/>
    <property type="molecule type" value="Genomic_DNA"/>
</dbReference>
<feature type="transmembrane region" description="Helical" evidence="1">
    <location>
        <begin position="72"/>
        <end position="93"/>
    </location>
</feature>
<keyword evidence="1" id="KW-1133">Transmembrane helix</keyword>
<evidence type="ECO:0000313" key="3">
    <source>
        <dbReference type="Proteomes" id="UP000199501"/>
    </source>
</evidence>
<protein>
    <recommendedName>
        <fullName evidence="4">Integral membrane protein</fullName>
    </recommendedName>
</protein>
<feature type="transmembrane region" description="Helical" evidence="1">
    <location>
        <begin position="99"/>
        <end position="118"/>
    </location>
</feature>
<dbReference type="Proteomes" id="UP000199501">
    <property type="component" value="Unassembled WGS sequence"/>
</dbReference>
<name>A0A1G6MBT1_9PSEU</name>
<evidence type="ECO:0000313" key="2">
    <source>
        <dbReference type="EMBL" id="SDC53058.1"/>
    </source>
</evidence>
<keyword evidence="3" id="KW-1185">Reference proteome</keyword>
<dbReference type="OrthoDB" id="3828660at2"/>
<feature type="transmembrane region" description="Helical" evidence="1">
    <location>
        <begin position="38"/>
        <end position="60"/>
    </location>
</feature>
<sequence length="128" mass="13547">MIEPLSTALIWVAVGAALWALVLVLLNRPLPLDRRDGQLYLGLLGLLELGLLGQAVAGFVKLAGAEHEVAGLSFAGYLLGALLILPVAVFWSLAERTRWGTAVLVVGALVVPVMIVRLDQIWTAAGRG</sequence>
<gene>
    <name evidence="2" type="ORF">SAMN05216174_102476</name>
</gene>
<dbReference type="RefSeq" id="WP_091449206.1">
    <property type="nucleotide sequence ID" value="NZ_FMZZ01000002.1"/>
</dbReference>
<evidence type="ECO:0000256" key="1">
    <source>
        <dbReference type="SAM" id="Phobius"/>
    </source>
</evidence>